<protein>
    <recommendedName>
        <fullName evidence="2">Microbial-type PARG catalytic domain-containing protein</fullName>
    </recommendedName>
</protein>
<feature type="domain" description="Microbial-type PARG catalytic" evidence="2">
    <location>
        <begin position="102"/>
        <end position="187"/>
    </location>
</feature>
<dbReference type="GeneID" id="19170058"/>
<gene>
    <name evidence="3" type="ORF">A1O3_05948</name>
</gene>
<proteinExistence type="predicted"/>
<organism evidence="3 4">
    <name type="scientific">Capronia epimyces CBS 606.96</name>
    <dbReference type="NCBI Taxonomy" id="1182542"/>
    <lineage>
        <taxon>Eukaryota</taxon>
        <taxon>Fungi</taxon>
        <taxon>Dikarya</taxon>
        <taxon>Ascomycota</taxon>
        <taxon>Pezizomycotina</taxon>
        <taxon>Eurotiomycetes</taxon>
        <taxon>Chaetothyriomycetidae</taxon>
        <taxon>Chaetothyriales</taxon>
        <taxon>Herpotrichiellaceae</taxon>
        <taxon>Capronia</taxon>
    </lineage>
</organism>
<evidence type="ECO:0000259" key="2">
    <source>
        <dbReference type="Pfam" id="PF10021"/>
    </source>
</evidence>
<keyword evidence="4" id="KW-1185">Reference proteome</keyword>
<dbReference type="PANTHER" id="PTHR35596:SF1">
    <property type="entry name" value="MICROBIAL-TYPE PARG CATALYTIC DOMAIN-CONTAINING PROTEIN"/>
    <property type="match status" value="1"/>
</dbReference>
<dbReference type="Proteomes" id="UP000019478">
    <property type="component" value="Unassembled WGS sequence"/>
</dbReference>
<feature type="compositionally biased region" description="Basic and acidic residues" evidence="1">
    <location>
        <begin position="43"/>
        <end position="54"/>
    </location>
</feature>
<dbReference type="NCBIfam" id="TIGR02452">
    <property type="entry name" value="TIGR02452 family protein"/>
    <property type="match status" value="1"/>
</dbReference>
<reference evidence="3 4" key="1">
    <citation type="submission" date="2013-03" db="EMBL/GenBank/DDBJ databases">
        <title>The Genome Sequence of Capronia epimyces CBS 606.96.</title>
        <authorList>
            <consortium name="The Broad Institute Genomics Platform"/>
            <person name="Cuomo C."/>
            <person name="de Hoog S."/>
            <person name="Gorbushina A."/>
            <person name="Walker B."/>
            <person name="Young S.K."/>
            <person name="Zeng Q."/>
            <person name="Gargeya S."/>
            <person name="Fitzgerald M."/>
            <person name="Haas B."/>
            <person name="Abouelleil A."/>
            <person name="Allen A.W."/>
            <person name="Alvarado L."/>
            <person name="Arachchi H.M."/>
            <person name="Berlin A.M."/>
            <person name="Chapman S.B."/>
            <person name="Gainer-Dewar J."/>
            <person name="Goldberg J."/>
            <person name="Griggs A."/>
            <person name="Gujja S."/>
            <person name="Hansen M."/>
            <person name="Howarth C."/>
            <person name="Imamovic A."/>
            <person name="Ireland A."/>
            <person name="Larimer J."/>
            <person name="McCowan C."/>
            <person name="Murphy C."/>
            <person name="Pearson M."/>
            <person name="Poon T.W."/>
            <person name="Priest M."/>
            <person name="Roberts A."/>
            <person name="Saif S."/>
            <person name="Shea T."/>
            <person name="Sisk P."/>
            <person name="Sykes S."/>
            <person name="Wortman J."/>
            <person name="Nusbaum C."/>
            <person name="Birren B."/>
        </authorList>
    </citation>
    <scope>NUCLEOTIDE SEQUENCE [LARGE SCALE GENOMIC DNA]</scope>
    <source>
        <strain evidence="3 4">CBS 606.96</strain>
    </source>
</reference>
<dbReference type="AlphaFoldDB" id="W9XYD5"/>
<name>W9XYD5_9EURO</name>
<dbReference type="PANTHER" id="PTHR35596">
    <property type="entry name" value="DUF2263 DOMAIN-CONTAINING PROTEIN"/>
    <property type="match status" value="1"/>
</dbReference>
<feature type="compositionally biased region" description="Polar residues" evidence="1">
    <location>
        <begin position="26"/>
        <end position="35"/>
    </location>
</feature>
<dbReference type="InterPro" id="IPR043472">
    <property type="entry name" value="Macro_dom-like"/>
</dbReference>
<dbReference type="RefSeq" id="XP_007734258.1">
    <property type="nucleotide sequence ID" value="XM_007736068.1"/>
</dbReference>
<evidence type="ECO:0000313" key="4">
    <source>
        <dbReference type="Proteomes" id="UP000019478"/>
    </source>
</evidence>
<dbReference type="OrthoDB" id="9985428at2759"/>
<dbReference type="InterPro" id="IPR019261">
    <property type="entry name" value="PARG_cat_microbial"/>
</dbReference>
<sequence>MDQVGNKRGSDDDDDISPSPKRRRSQQVLTRTSSGKLILKPRAASDRSNPSDRDQLVRVAKETLSVLPGLLITRPDVNSHGFLCDGKQVDRLDQSFCPRLPKTKVRVINSDTIEAALQLPRRSSERPICVLNMANSIRAGGGFRKGALAQEEALCYRSSLSFTLKMRHYPIPDKASIYSPTVLVIRDSLANGHELLDCRDPSQLPVISVVSAAAIYKPDTKFAAAIAGDVYARGDDRSLMREKMRIVLRTAIRNKHRKIVLGAFGCGAFENPLKEVCTLWAAVLKELEFSGGWWEKVVFAVLSRPGEPNFPEFHHVLDGLEV</sequence>
<feature type="region of interest" description="Disordered" evidence="1">
    <location>
        <begin position="1"/>
        <end position="54"/>
    </location>
</feature>
<dbReference type="HOGENOM" id="CLU_024412_0_0_1"/>
<dbReference type="eggNOG" id="ENOG502RY8X">
    <property type="taxonomic scope" value="Eukaryota"/>
</dbReference>
<dbReference type="SUPFAM" id="SSF52949">
    <property type="entry name" value="Macro domain-like"/>
    <property type="match status" value="1"/>
</dbReference>
<dbReference type="Pfam" id="PF10021">
    <property type="entry name" value="PARG_cat_microb"/>
    <property type="match status" value="1"/>
</dbReference>
<evidence type="ECO:0000313" key="3">
    <source>
        <dbReference type="EMBL" id="EXJ85273.1"/>
    </source>
</evidence>
<evidence type="ECO:0000256" key="1">
    <source>
        <dbReference type="SAM" id="MobiDB-lite"/>
    </source>
</evidence>
<dbReference type="EMBL" id="AMGY01000004">
    <property type="protein sequence ID" value="EXJ85273.1"/>
    <property type="molecule type" value="Genomic_DNA"/>
</dbReference>
<accession>W9XYD5</accession>
<dbReference type="InterPro" id="IPR012664">
    <property type="entry name" value="CHP02452"/>
</dbReference>
<dbReference type="STRING" id="1182542.W9XYD5"/>
<dbReference type="Gene3D" id="3.40.220.10">
    <property type="entry name" value="Leucine Aminopeptidase, subunit E, domain 1"/>
    <property type="match status" value="1"/>
</dbReference>
<comment type="caution">
    <text evidence="3">The sequence shown here is derived from an EMBL/GenBank/DDBJ whole genome shotgun (WGS) entry which is preliminary data.</text>
</comment>